<reference evidence="9 10" key="1">
    <citation type="submission" date="2019-08" db="EMBL/GenBank/DDBJ databases">
        <title>The genome of the soybean aphid Biotype 1, its phylome, world population structure and adaptation to the North American continent.</title>
        <authorList>
            <person name="Giordano R."/>
            <person name="Donthu R.K."/>
            <person name="Hernandez A.G."/>
            <person name="Wright C.L."/>
            <person name="Zimin A.V."/>
        </authorList>
    </citation>
    <scope>NUCLEOTIDE SEQUENCE [LARGE SCALE GENOMIC DNA]</scope>
    <source>
        <tissue evidence="9">Whole aphids</tissue>
    </source>
</reference>
<protein>
    <recommendedName>
        <fullName evidence="8">E2F/DP family winged-helix DNA-binding domain-containing protein</fullName>
    </recommendedName>
</protein>
<dbReference type="InterPro" id="IPR036388">
    <property type="entry name" value="WH-like_DNA-bd_sf"/>
</dbReference>
<dbReference type="Gene3D" id="1.10.10.10">
    <property type="entry name" value="Winged helix-like DNA-binding domain superfamily/Winged helix DNA-binding domain"/>
    <property type="match status" value="1"/>
</dbReference>
<proteinExistence type="inferred from homology"/>
<keyword evidence="3 7" id="KW-0805">Transcription regulation</keyword>
<dbReference type="PANTHER" id="PTHR45749:SF21">
    <property type="entry name" value="DUF4371 DOMAIN-CONTAINING PROTEIN"/>
    <property type="match status" value="1"/>
</dbReference>
<comment type="similarity">
    <text evidence="2 7">Belongs to the E2F/DP family.</text>
</comment>
<evidence type="ECO:0000259" key="8">
    <source>
        <dbReference type="SMART" id="SM01372"/>
    </source>
</evidence>
<dbReference type="InterPro" id="IPR025398">
    <property type="entry name" value="DUF4371"/>
</dbReference>
<dbReference type="AlphaFoldDB" id="A0A6G0T172"/>
<dbReference type="SUPFAM" id="SSF53098">
    <property type="entry name" value="Ribonuclease H-like"/>
    <property type="match status" value="1"/>
</dbReference>
<dbReference type="GO" id="GO:0005667">
    <property type="term" value="C:transcription regulator complex"/>
    <property type="evidence" value="ECO:0007669"/>
    <property type="project" value="InterPro"/>
</dbReference>
<evidence type="ECO:0000256" key="3">
    <source>
        <dbReference type="ARBA" id="ARBA00023015"/>
    </source>
</evidence>
<dbReference type="InterPro" id="IPR012337">
    <property type="entry name" value="RNaseH-like_sf"/>
</dbReference>
<dbReference type="GO" id="GO:0005634">
    <property type="term" value="C:nucleus"/>
    <property type="evidence" value="ECO:0007669"/>
    <property type="project" value="UniProtKB-SubCell"/>
</dbReference>
<dbReference type="GO" id="GO:0003677">
    <property type="term" value="F:DNA binding"/>
    <property type="evidence" value="ECO:0007669"/>
    <property type="project" value="UniProtKB-KW"/>
</dbReference>
<evidence type="ECO:0000256" key="2">
    <source>
        <dbReference type="ARBA" id="ARBA00010940"/>
    </source>
</evidence>
<dbReference type="InterPro" id="IPR036390">
    <property type="entry name" value="WH_DNA-bd_sf"/>
</dbReference>
<accession>A0A6G0T172</accession>
<evidence type="ECO:0000256" key="1">
    <source>
        <dbReference type="ARBA" id="ARBA00004123"/>
    </source>
</evidence>
<evidence type="ECO:0000313" key="9">
    <source>
        <dbReference type="EMBL" id="KAE9523671.1"/>
    </source>
</evidence>
<dbReference type="PANTHER" id="PTHR45749">
    <property type="match status" value="1"/>
</dbReference>
<keyword evidence="5 7" id="KW-0804">Transcription</keyword>
<name>A0A6G0T172_APHGL</name>
<dbReference type="Pfam" id="PF02319">
    <property type="entry name" value="WHD_E2F_TDP"/>
    <property type="match status" value="1"/>
</dbReference>
<comment type="subcellular location">
    <subcellularLocation>
        <location evidence="1 7">Nucleus</location>
    </subcellularLocation>
</comment>
<evidence type="ECO:0000313" key="10">
    <source>
        <dbReference type="Proteomes" id="UP000475862"/>
    </source>
</evidence>
<organism evidence="9 10">
    <name type="scientific">Aphis glycines</name>
    <name type="common">Soybean aphid</name>
    <dbReference type="NCBI Taxonomy" id="307491"/>
    <lineage>
        <taxon>Eukaryota</taxon>
        <taxon>Metazoa</taxon>
        <taxon>Ecdysozoa</taxon>
        <taxon>Arthropoda</taxon>
        <taxon>Hexapoda</taxon>
        <taxon>Insecta</taxon>
        <taxon>Pterygota</taxon>
        <taxon>Neoptera</taxon>
        <taxon>Paraneoptera</taxon>
        <taxon>Hemiptera</taxon>
        <taxon>Sternorrhyncha</taxon>
        <taxon>Aphidomorpha</taxon>
        <taxon>Aphidoidea</taxon>
        <taxon>Aphididae</taxon>
        <taxon>Aphidini</taxon>
        <taxon>Aphis</taxon>
        <taxon>Aphis</taxon>
    </lineage>
</organism>
<dbReference type="SUPFAM" id="SSF46785">
    <property type="entry name" value="Winged helix' DNA-binding domain"/>
    <property type="match status" value="1"/>
</dbReference>
<feature type="domain" description="E2F/DP family winged-helix DNA-binding" evidence="8">
    <location>
        <begin position="47"/>
        <end position="113"/>
    </location>
</feature>
<evidence type="ECO:0000256" key="4">
    <source>
        <dbReference type="ARBA" id="ARBA00023125"/>
    </source>
</evidence>
<evidence type="ECO:0000256" key="6">
    <source>
        <dbReference type="ARBA" id="ARBA00023242"/>
    </source>
</evidence>
<evidence type="ECO:0000256" key="5">
    <source>
        <dbReference type="ARBA" id="ARBA00023163"/>
    </source>
</evidence>
<keyword evidence="10" id="KW-1185">Reference proteome</keyword>
<dbReference type="GO" id="GO:0006355">
    <property type="term" value="P:regulation of DNA-templated transcription"/>
    <property type="evidence" value="ECO:0007669"/>
    <property type="project" value="InterPro"/>
</dbReference>
<dbReference type="EMBL" id="VYZN01000078">
    <property type="protein sequence ID" value="KAE9523671.1"/>
    <property type="molecule type" value="Genomic_DNA"/>
</dbReference>
<dbReference type="InterPro" id="IPR003316">
    <property type="entry name" value="E2F_WHTH_DNA-bd_dom"/>
</dbReference>
<dbReference type="Pfam" id="PF14291">
    <property type="entry name" value="DUF4371"/>
    <property type="match status" value="1"/>
</dbReference>
<dbReference type="Proteomes" id="UP000475862">
    <property type="component" value="Unassembled WGS sequence"/>
</dbReference>
<keyword evidence="4 7" id="KW-0238">DNA-binding</keyword>
<keyword evidence="6 7" id="KW-0539">Nucleus</keyword>
<dbReference type="OrthoDB" id="6581673at2759"/>
<sequence>MLSIYMFYVQVNMDDQNIMDLVKSINEETPSSSKVLSNKDIVLGKRKKNNTLGKLVLDFVNLLQNTSDGVMHLDKATAILDIQQKRRIYDVTNVLEGIGLIEKQTKNQVKWIGIQKGGIIALERNELQAEIETLKWQEDILDKQLEPIHKHKEDKDDLISKNGSTKKIKMDCEFNIGDPGKGNEGKRNALFLLSSGCGPYQPCNIVFPKHNGRKFRSDCDGFRQWSKASFKFFPQHENSMAHKDASAKLAGYKTTANYGSVASQVNVHHKQTVADNREYFKGHKEDEESSNKGNFQELLTLRTKDNDILKRYYIEKEKTFRYVRGDYSNIFLEYMADSVLKNIIDDVLLAGVYSIIVYETQDLSKHDQVSIVVRYVSKKFCPVDVFFGFFKTDYTDGKTLSELIITTLISHGLKLENLRGQCYDGAASMRGSYKGVQARIKVENPLAIYVHCNAHILNLCLVDLAKQVCHLRNVFGTLNVLHNFVGASSKRQTLFEKMRSTLHISTTDGPTTLKSLSDTRWSSRIDSLNAIVFNFKAVVNTLENISETDVLHGSDANSLLGSKNTFEFLFCIHFLKEVMSITNILSKYLQNNSKKNPAKLGGGSKQPENTSVKDHYKVNIYYAVLDNIINDMNVRFEENDLHILNCMQDILLNDDPKEVSFEEILTRDLKLLQEEKSFSRYMYLLSSDISNKQEKQSVFTVQPKEALKGKIFIPRTKFNQNSGIQPNNNSMPFKINLNSTTVPVNMNLISFKAFGQLQNKRCASETNSKLRKIPRTNYSDDVKSSITCNNEESDDLEDIIVLNKEGKEVENIINNGETDDIVEIIVLNKEGKEVEKIINNEETDDIVEIIVLNKEGKEVEKIINNGETDDIVEIIVLNKEGKEVEKIINNEETDDIVEIIVLNKEGKEVEKIINCDTIDDNRTKSYTRVAPLYYPIFRLSPPPSVNTFPCLIDPSEGAFEAFDIKPK</sequence>
<dbReference type="SMART" id="SM01372">
    <property type="entry name" value="E2F_TDP"/>
    <property type="match status" value="1"/>
</dbReference>
<evidence type="ECO:0000256" key="7">
    <source>
        <dbReference type="RuleBase" id="RU003796"/>
    </source>
</evidence>
<comment type="caution">
    <text evidence="9">The sequence shown here is derived from an EMBL/GenBank/DDBJ whole genome shotgun (WGS) entry which is preliminary data.</text>
</comment>
<dbReference type="FunFam" id="1.10.10.10:FF:000458">
    <property type="entry name" value="E2F-like (Mammalian transcription factor)"/>
    <property type="match status" value="1"/>
</dbReference>
<gene>
    <name evidence="9" type="ORF">AGLY_015889</name>
</gene>